<dbReference type="Proteomes" id="UP001159363">
    <property type="component" value="Chromosome 11"/>
</dbReference>
<evidence type="ECO:0000313" key="2">
    <source>
        <dbReference type="Proteomes" id="UP001159363"/>
    </source>
</evidence>
<dbReference type="EMBL" id="JARBHB010000012">
    <property type="protein sequence ID" value="KAJ8871628.1"/>
    <property type="molecule type" value="Genomic_DNA"/>
</dbReference>
<sequence length="140" mass="16253">MVFSLTENLIKPRQLLVLRKLSIKKSDIALDGVWDGIEQKIKEMDLSKPTLPRIRILSKRLEQAQNPSAVHKIKPVKQYYRKMYYEFLDNIINEIEDRFEQSGFEKYPHLEKSLLLASGSLDESTFTTISAFGIDVAKHK</sequence>
<organism evidence="1 2">
    <name type="scientific">Dryococelus australis</name>
    <dbReference type="NCBI Taxonomy" id="614101"/>
    <lineage>
        <taxon>Eukaryota</taxon>
        <taxon>Metazoa</taxon>
        <taxon>Ecdysozoa</taxon>
        <taxon>Arthropoda</taxon>
        <taxon>Hexapoda</taxon>
        <taxon>Insecta</taxon>
        <taxon>Pterygota</taxon>
        <taxon>Neoptera</taxon>
        <taxon>Polyneoptera</taxon>
        <taxon>Phasmatodea</taxon>
        <taxon>Verophasmatodea</taxon>
        <taxon>Anareolatae</taxon>
        <taxon>Phasmatidae</taxon>
        <taxon>Eurycanthinae</taxon>
        <taxon>Dryococelus</taxon>
    </lineage>
</organism>
<gene>
    <name evidence="1" type="ORF">PR048_027955</name>
</gene>
<name>A0ABQ9GHZ3_9NEOP</name>
<proteinExistence type="predicted"/>
<evidence type="ECO:0000313" key="1">
    <source>
        <dbReference type="EMBL" id="KAJ8871628.1"/>
    </source>
</evidence>
<accession>A0ABQ9GHZ3</accession>
<reference evidence="1 2" key="1">
    <citation type="submission" date="2023-02" db="EMBL/GenBank/DDBJ databases">
        <title>LHISI_Scaffold_Assembly.</title>
        <authorList>
            <person name="Stuart O.P."/>
            <person name="Cleave R."/>
            <person name="Magrath M.J.L."/>
            <person name="Mikheyev A.S."/>
        </authorList>
    </citation>
    <scope>NUCLEOTIDE SEQUENCE [LARGE SCALE GENOMIC DNA]</scope>
    <source>
        <strain evidence="1">Daus_M_001</strain>
        <tissue evidence="1">Leg muscle</tissue>
    </source>
</reference>
<comment type="caution">
    <text evidence="1">The sequence shown here is derived from an EMBL/GenBank/DDBJ whole genome shotgun (WGS) entry which is preliminary data.</text>
</comment>
<protein>
    <submittedName>
        <fullName evidence="1">Uncharacterized protein</fullName>
    </submittedName>
</protein>
<keyword evidence="2" id="KW-1185">Reference proteome</keyword>